<proteinExistence type="predicted"/>
<protein>
    <recommendedName>
        <fullName evidence="3">Polymer-forming protein</fullName>
    </recommendedName>
</protein>
<reference evidence="1 2" key="1">
    <citation type="submission" date="2016-10" db="EMBL/GenBank/DDBJ databases">
        <authorList>
            <person name="de Groot N.N."/>
        </authorList>
    </citation>
    <scope>NUCLEOTIDE SEQUENCE [LARGE SCALE GENOMIC DNA]</scope>
    <source>
        <strain evidence="1 2">CGMCC 1.5058</strain>
    </source>
</reference>
<name>A0A1G8RDQ6_9CLOT</name>
<evidence type="ECO:0008006" key="3">
    <source>
        <dbReference type="Google" id="ProtNLM"/>
    </source>
</evidence>
<dbReference type="RefSeq" id="WP_051651686.1">
    <property type="nucleotide sequence ID" value="NZ_FNDZ01000008.1"/>
</dbReference>
<organism evidence="1 2">
    <name type="scientific">Proteiniclasticum ruminis</name>
    <dbReference type="NCBI Taxonomy" id="398199"/>
    <lineage>
        <taxon>Bacteria</taxon>
        <taxon>Bacillati</taxon>
        <taxon>Bacillota</taxon>
        <taxon>Clostridia</taxon>
        <taxon>Eubacteriales</taxon>
        <taxon>Clostridiaceae</taxon>
        <taxon>Proteiniclasticum</taxon>
    </lineage>
</organism>
<evidence type="ECO:0000313" key="2">
    <source>
        <dbReference type="Proteomes" id="UP000183255"/>
    </source>
</evidence>
<dbReference type="Proteomes" id="UP000183255">
    <property type="component" value="Unassembled WGS sequence"/>
</dbReference>
<accession>A0A1G8RDQ6</accession>
<evidence type="ECO:0000313" key="1">
    <source>
        <dbReference type="EMBL" id="SDJ15051.1"/>
    </source>
</evidence>
<dbReference type="EMBL" id="FNDZ01000008">
    <property type="protein sequence ID" value="SDJ15051.1"/>
    <property type="molecule type" value="Genomic_DNA"/>
</dbReference>
<gene>
    <name evidence="1" type="ORF">SAMN05421804_10864</name>
</gene>
<dbReference type="AlphaFoldDB" id="A0A1G8RDQ6"/>
<sequence>MDRQDVKSVGDITLEKGFYGKISCAGDLLLKGELEAYSIKAAGDLEALENVKVETLRVYGDAEFRKDVEAIEAKIYGDAEIFGHFQCQDLKVFGECTLKKLDAEKLTVFGALERAEEVNAEKAEFSGEVEITGVLNVGHGEFKLVGDSKVEEIYCESLSVKSDGEFFNGVLSGLISRGKSGTLTSDLIEGDDIYLENTTAKMVRGNKIKIGPGCRIQRVEYNERLEVHSSAEVKEKAEL</sequence>